<organism evidence="5 7">
    <name type="scientific">Penicillium bovifimosum</name>
    <dbReference type="NCBI Taxonomy" id="126998"/>
    <lineage>
        <taxon>Eukaryota</taxon>
        <taxon>Fungi</taxon>
        <taxon>Dikarya</taxon>
        <taxon>Ascomycota</taxon>
        <taxon>Pezizomycotina</taxon>
        <taxon>Eurotiomycetes</taxon>
        <taxon>Eurotiomycetidae</taxon>
        <taxon>Eurotiales</taxon>
        <taxon>Aspergillaceae</taxon>
        <taxon>Penicillium</taxon>
    </lineage>
</organism>
<keyword evidence="7" id="KW-1185">Reference proteome</keyword>
<accession>A0A9W9GIQ3</accession>
<dbReference type="Gene3D" id="4.10.60.10">
    <property type="entry name" value="Zinc finger, CCHC-type"/>
    <property type="match status" value="1"/>
</dbReference>
<evidence type="ECO:0000313" key="5">
    <source>
        <dbReference type="EMBL" id="KAJ5121185.1"/>
    </source>
</evidence>
<dbReference type="SMART" id="SM00343">
    <property type="entry name" value="ZnF_C2HC"/>
    <property type="match status" value="1"/>
</dbReference>
<evidence type="ECO:0000256" key="1">
    <source>
        <dbReference type="PROSITE-ProRule" id="PRU00047"/>
    </source>
</evidence>
<dbReference type="EMBL" id="JAPQKL010000007">
    <property type="protein sequence ID" value="KAJ5121185.1"/>
    <property type="molecule type" value="Genomic_DNA"/>
</dbReference>
<dbReference type="Proteomes" id="UP001149079">
    <property type="component" value="Unassembled WGS sequence"/>
</dbReference>
<gene>
    <name evidence="6" type="ORF">N7515_008438</name>
    <name evidence="5" type="ORF">N7515_009146</name>
</gene>
<dbReference type="Pfam" id="PF00098">
    <property type="entry name" value="zf-CCHC"/>
    <property type="match status" value="1"/>
</dbReference>
<dbReference type="EMBL" id="JAPQKL010000006">
    <property type="protein sequence ID" value="KAJ5124613.1"/>
    <property type="molecule type" value="Genomic_DNA"/>
</dbReference>
<dbReference type="AlphaFoldDB" id="A0A9W9GIQ3"/>
<dbReference type="SUPFAM" id="SSF57756">
    <property type="entry name" value="Retrovirus zinc finger-like domains"/>
    <property type="match status" value="1"/>
</dbReference>
<comment type="caution">
    <text evidence="5">The sequence shown here is derived from an EMBL/GenBank/DDBJ whole genome shotgun (WGS) entry which is preliminary data.</text>
</comment>
<evidence type="ECO:0000256" key="3">
    <source>
        <dbReference type="SAM" id="MobiDB-lite"/>
    </source>
</evidence>
<evidence type="ECO:0000259" key="4">
    <source>
        <dbReference type="PROSITE" id="PS50158"/>
    </source>
</evidence>
<evidence type="ECO:0000313" key="7">
    <source>
        <dbReference type="Proteomes" id="UP001149079"/>
    </source>
</evidence>
<dbReference type="OrthoDB" id="4365667at2759"/>
<protein>
    <recommendedName>
        <fullName evidence="4">CCHC-type domain-containing protein</fullName>
    </recommendedName>
</protein>
<feature type="compositionally biased region" description="Polar residues" evidence="3">
    <location>
        <begin position="330"/>
        <end position="349"/>
    </location>
</feature>
<feature type="region of interest" description="Disordered" evidence="3">
    <location>
        <begin position="1"/>
        <end position="29"/>
    </location>
</feature>
<reference evidence="5" key="1">
    <citation type="submission" date="2022-11" db="EMBL/GenBank/DDBJ databases">
        <authorList>
            <person name="Petersen C."/>
        </authorList>
    </citation>
    <scope>NUCLEOTIDE SEQUENCE</scope>
    <source>
        <strain evidence="5">IBT 22155</strain>
    </source>
</reference>
<proteinExistence type="predicted"/>
<name>A0A9W9GIQ3_9EURO</name>
<feature type="region of interest" description="Disordered" evidence="3">
    <location>
        <begin position="400"/>
        <end position="433"/>
    </location>
</feature>
<sequence length="433" mass="48582">MASPNPDPAPSTAAGNDDTTPRHASRLISFRLDSSSVARRLENTEEKDRYPKLSTLYQALEQKFHELEARNIELQNDNDEALVQYQGAIEQQNRAQTTLEAALVAEKAAVAKQNEMAMKFFDLQNRSTPSMEAAVPRKSARMPDAPMFSDGKEVRYEAWATTIRQKLLANADHYPEPVHRKLYVQSRCEGKAQLHIAPRMDEASTRPYEDAEDILSHLRSVFANPNRKAEAYSAYHQLTMKPRDGFTDFLAEFLQLAEEACVVRENLKRDLYLKLPNLLQTQMMLAVNQSHVTFDNFTEQCQSISHEIMLQQHRSTDRRNHRGGTVGGSARTTTAHTAPNTSGTSQPTTARVKREGFTPARMTDAERNKLVSEGKCFYCKEPGHISLQCPKKTTTTPAAVATASTKPKETVVTPDPRIVELEGSDDEQGKEYA</sequence>
<keyword evidence="1" id="KW-0862">Zinc</keyword>
<keyword evidence="2" id="KW-0175">Coiled coil</keyword>
<dbReference type="GeneID" id="81408352"/>
<dbReference type="InterPro" id="IPR001878">
    <property type="entry name" value="Znf_CCHC"/>
</dbReference>
<feature type="region of interest" description="Disordered" evidence="3">
    <location>
        <begin position="312"/>
        <end position="351"/>
    </location>
</feature>
<evidence type="ECO:0000313" key="6">
    <source>
        <dbReference type="EMBL" id="KAJ5124613.1"/>
    </source>
</evidence>
<dbReference type="GO" id="GO:0008270">
    <property type="term" value="F:zinc ion binding"/>
    <property type="evidence" value="ECO:0007669"/>
    <property type="project" value="UniProtKB-KW"/>
</dbReference>
<dbReference type="InterPro" id="IPR036875">
    <property type="entry name" value="Znf_CCHC_sf"/>
</dbReference>
<dbReference type="RefSeq" id="XP_056519012.1">
    <property type="nucleotide sequence ID" value="XM_056669182.1"/>
</dbReference>
<keyword evidence="1" id="KW-0863">Zinc-finger</keyword>
<evidence type="ECO:0000256" key="2">
    <source>
        <dbReference type="SAM" id="Coils"/>
    </source>
</evidence>
<feature type="domain" description="CCHC-type" evidence="4">
    <location>
        <begin position="375"/>
        <end position="391"/>
    </location>
</feature>
<keyword evidence="1" id="KW-0479">Metal-binding</keyword>
<reference evidence="5" key="2">
    <citation type="journal article" date="2023" name="IMA Fungus">
        <title>Comparative genomic study of the Penicillium genus elucidates a diverse pangenome and 15 lateral gene transfer events.</title>
        <authorList>
            <person name="Petersen C."/>
            <person name="Sorensen T."/>
            <person name="Nielsen M.R."/>
            <person name="Sondergaard T.E."/>
            <person name="Sorensen J.L."/>
            <person name="Fitzpatrick D.A."/>
            <person name="Frisvad J.C."/>
            <person name="Nielsen K.L."/>
        </authorList>
    </citation>
    <scope>NUCLEOTIDE SEQUENCE</scope>
    <source>
        <strain evidence="5">IBT 22155</strain>
    </source>
</reference>
<feature type="coiled-coil region" evidence="2">
    <location>
        <begin position="50"/>
        <end position="84"/>
    </location>
</feature>
<dbReference type="PROSITE" id="PS50158">
    <property type="entry name" value="ZF_CCHC"/>
    <property type="match status" value="1"/>
</dbReference>
<dbReference type="GO" id="GO:0003676">
    <property type="term" value="F:nucleic acid binding"/>
    <property type="evidence" value="ECO:0007669"/>
    <property type="project" value="InterPro"/>
</dbReference>